<keyword evidence="4" id="KW-1185">Reference proteome</keyword>
<dbReference type="Pfam" id="PF19834">
    <property type="entry name" value="DUF6314"/>
    <property type="match status" value="1"/>
</dbReference>
<feature type="domain" description="DUF6314" evidence="1">
    <location>
        <begin position="8"/>
        <end position="138"/>
    </location>
</feature>
<name>A0A2N8NZH7_STREU</name>
<proteinExistence type="predicted"/>
<dbReference type="EMBL" id="JACHJF010000014">
    <property type="protein sequence ID" value="MBB5120887.1"/>
    <property type="molecule type" value="Genomic_DNA"/>
</dbReference>
<gene>
    <name evidence="3" type="ORF">AF335_05825</name>
    <name evidence="2" type="ORF">FHS36_004336</name>
</gene>
<evidence type="ECO:0000313" key="4">
    <source>
        <dbReference type="Proteomes" id="UP000235945"/>
    </source>
</evidence>
<dbReference type="Proteomes" id="UP000235945">
    <property type="component" value="Unassembled WGS sequence"/>
</dbReference>
<evidence type="ECO:0000313" key="5">
    <source>
        <dbReference type="Proteomes" id="UP000528608"/>
    </source>
</evidence>
<evidence type="ECO:0000313" key="3">
    <source>
        <dbReference type="EMBL" id="PNE34174.1"/>
    </source>
</evidence>
<dbReference type="Proteomes" id="UP000528608">
    <property type="component" value="Unassembled WGS sequence"/>
</dbReference>
<dbReference type="InterPro" id="IPR045632">
    <property type="entry name" value="DUF6314"/>
</dbReference>
<reference evidence="3" key="2">
    <citation type="submission" date="2015-07" db="EMBL/GenBank/DDBJ databases">
        <authorList>
            <person name="Noorani M."/>
        </authorList>
    </citation>
    <scope>NUCLEOTIDE SEQUENCE [LARGE SCALE GENOMIC DNA]</scope>
    <source>
        <strain evidence="3">ATCC 27428</strain>
    </source>
</reference>
<evidence type="ECO:0000313" key="2">
    <source>
        <dbReference type="EMBL" id="MBB5120887.1"/>
    </source>
</evidence>
<dbReference type="OrthoDB" id="3296280at2"/>
<comment type="caution">
    <text evidence="3">The sequence shown here is derived from an EMBL/GenBank/DDBJ whole genome shotgun (WGS) entry which is preliminary data.</text>
</comment>
<accession>A0A2N8NZH7</accession>
<dbReference type="RefSeq" id="WP_102917217.1">
    <property type="nucleotide sequence ID" value="NZ_JACHJF010000014.1"/>
</dbReference>
<dbReference type="EMBL" id="LGUI01000002">
    <property type="protein sequence ID" value="PNE34174.1"/>
    <property type="molecule type" value="Genomic_DNA"/>
</dbReference>
<organism evidence="3 4">
    <name type="scientific">Streptomyces eurocidicus</name>
    <name type="common">Streptoverticillium eurocidicus</name>
    <dbReference type="NCBI Taxonomy" id="66423"/>
    <lineage>
        <taxon>Bacteria</taxon>
        <taxon>Bacillati</taxon>
        <taxon>Actinomycetota</taxon>
        <taxon>Actinomycetes</taxon>
        <taxon>Kitasatosporales</taxon>
        <taxon>Streptomycetaceae</taxon>
        <taxon>Streptomyces</taxon>
    </lineage>
</organism>
<dbReference type="AlphaFoldDB" id="A0A2N8NZH7"/>
<sequence>MSDAAAYLTGEWTVERALFDLAADRSGSFHGTAVFRAVDGGRLLHTEDGELRWHGTAAPAGRTLVLLPGPDGTCDVMFSDGRFFHDLDLRTGGWTVSHPCAADSYEGAFVAVSPEEWRVRWRTTGPAKDHLQHTVYRRRAAGR</sequence>
<evidence type="ECO:0000259" key="1">
    <source>
        <dbReference type="Pfam" id="PF19834"/>
    </source>
</evidence>
<reference evidence="2 5" key="3">
    <citation type="submission" date="2020-08" db="EMBL/GenBank/DDBJ databases">
        <title>Genomic Encyclopedia of Type Strains, Phase III (KMG-III): the genomes of soil and plant-associated and newly described type strains.</title>
        <authorList>
            <person name="Whitman W."/>
        </authorList>
    </citation>
    <scope>NUCLEOTIDE SEQUENCE [LARGE SCALE GENOMIC DNA]</scope>
    <source>
        <strain evidence="2 5">CECT 3259</strain>
    </source>
</reference>
<reference evidence="4" key="1">
    <citation type="submission" date="2015-07" db="EMBL/GenBank/DDBJ databases">
        <authorList>
            <person name="Graham D.E."/>
            <person name="Giannone R.J."/>
            <person name="Gulvik C.A."/>
            <person name="Hettich R.L."/>
            <person name="Klingeman D.M."/>
            <person name="Mahan K.M."/>
            <person name="Parry R.J."/>
            <person name="Spain J.C."/>
        </authorList>
    </citation>
    <scope>NUCLEOTIDE SEQUENCE [LARGE SCALE GENOMIC DNA]</scope>
    <source>
        <strain evidence="4">ATCC 27428</strain>
    </source>
</reference>
<protein>
    <recommendedName>
        <fullName evidence="1">DUF6314 domain-containing protein</fullName>
    </recommendedName>
</protein>